<proteinExistence type="predicted"/>
<dbReference type="EMBL" id="UYSU01039427">
    <property type="protein sequence ID" value="VDM01300.1"/>
    <property type="molecule type" value="Genomic_DNA"/>
</dbReference>
<keyword evidence="2" id="KW-1185">Reference proteome</keyword>
<dbReference type="AlphaFoldDB" id="A0A183TEL6"/>
<reference evidence="3" key="1">
    <citation type="submission" date="2016-06" db="UniProtKB">
        <authorList>
            <consortium name="WormBaseParasite"/>
        </authorList>
    </citation>
    <scope>IDENTIFICATION</scope>
</reference>
<name>A0A183TEL6_SCHSO</name>
<dbReference type="WBParaSite" id="SSLN_0001547301-mRNA-1">
    <property type="protein sequence ID" value="SSLN_0001547301-mRNA-1"/>
    <property type="gene ID" value="SSLN_0001547301"/>
</dbReference>
<accession>A0A183TEL6</accession>
<evidence type="ECO:0000313" key="1">
    <source>
        <dbReference type="EMBL" id="VDM01300.1"/>
    </source>
</evidence>
<reference evidence="1 2" key="2">
    <citation type="submission" date="2018-11" db="EMBL/GenBank/DDBJ databases">
        <authorList>
            <consortium name="Pathogen Informatics"/>
        </authorList>
    </citation>
    <scope>NUCLEOTIDE SEQUENCE [LARGE SCALE GENOMIC DNA]</scope>
    <source>
        <strain evidence="1 2">NST_G2</strain>
    </source>
</reference>
<organism evidence="3">
    <name type="scientific">Schistocephalus solidus</name>
    <name type="common">Tapeworm</name>
    <dbReference type="NCBI Taxonomy" id="70667"/>
    <lineage>
        <taxon>Eukaryota</taxon>
        <taxon>Metazoa</taxon>
        <taxon>Spiralia</taxon>
        <taxon>Lophotrochozoa</taxon>
        <taxon>Platyhelminthes</taxon>
        <taxon>Cestoda</taxon>
        <taxon>Eucestoda</taxon>
        <taxon>Diphyllobothriidea</taxon>
        <taxon>Diphyllobothriidae</taxon>
        <taxon>Schistocephalus</taxon>
    </lineage>
</organism>
<dbReference type="Proteomes" id="UP000275846">
    <property type="component" value="Unassembled WGS sequence"/>
</dbReference>
<evidence type="ECO:0000313" key="2">
    <source>
        <dbReference type="Proteomes" id="UP000275846"/>
    </source>
</evidence>
<sequence length="110" mass="12567">MYLTPHLYHHKDPCVSGIRQFIPLIKLEMLGCVREPEQKLEVCYHRGLKIIHGTKTSDLFSSETVHYRCDNMAMISAANKERRLMGFGRIVRHSLHEISVAAIGPEPLPT</sequence>
<protein>
    <submittedName>
        <fullName evidence="3">GNAT family N-acetyltransferase</fullName>
    </submittedName>
</protein>
<gene>
    <name evidence="1" type="ORF">SSLN_LOCUS14914</name>
</gene>
<evidence type="ECO:0000313" key="3">
    <source>
        <dbReference type="WBParaSite" id="SSLN_0001547301-mRNA-1"/>
    </source>
</evidence>